<proteinExistence type="predicted"/>
<evidence type="ECO:0000313" key="1">
    <source>
        <dbReference type="EMBL" id="KAK9275116.1"/>
    </source>
</evidence>
<dbReference type="Proteomes" id="UP001415857">
    <property type="component" value="Unassembled WGS sequence"/>
</dbReference>
<organism evidence="1 2">
    <name type="scientific">Liquidambar formosana</name>
    <name type="common">Formosan gum</name>
    <dbReference type="NCBI Taxonomy" id="63359"/>
    <lineage>
        <taxon>Eukaryota</taxon>
        <taxon>Viridiplantae</taxon>
        <taxon>Streptophyta</taxon>
        <taxon>Embryophyta</taxon>
        <taxon>Tracheophyta</taxon>
        <taxon>Spermatophyta</taxon>
        <taxon>Magnoliopsida</taxon>
        <taxon>eudicotyledons</taxon>
        <taxon>Gunneridae</taxon>
        <taxon>Pentapetalae</taxon>
        <taxon>Saxifragales</taxon>
        <taxon>Altingiaceae</taxon>
        <taxon>Liquidambar</taxon>
    </lineage>
</organism>
<accession>A0AAP0RE71</accession>
<evidence type="ECO:0000313" key="2">
    <source>
        <dbReference type="Proteomes" id="UP001415857"/>
    </source>
</evidence>
<dbReference type="AlphaFoldDB" id="A0AAP0RE71"/>
<keyword evidence="2" id="KW-1185">Reference proteome</keyword>
<gene>
    <name evidence="1" type="ORF">L1049_022375</name>
</gene>
<reference evidence="1 2" key="1">
    <citation type="journal article" date="2024" name="Plant J.">
        <title>Genome sequences and population genomics reveal climatic adaptation and genomic divergence between two closely related sweetgum species.</title>
        <authorList>
            <person name="Xu W.Q."/>
            <person name="Ren C.Q."/>
            <person name="Zhang X.Y."/>
            <person name="Comes H.P."/>
            <person name="Liu X.H."/>
            <person name="Li Y.G."/>
            <person name="Kettle C.J."/>
            <person name="Jalonen R."/>
            <person name="Gaisberger H."/>
            <person name="Ma Y.Z."/>
            <person name="Qiu Y.X."/>
        </authorList>
    </citation>
    <scope>NUCLEOTIDE SEQUENCE [LARGE SCALE GENOMIC DNA]</scope>
    <source>
        <strain evidence="1">Hangzhou</strain>
    </source>
</reference>
<protein>
    <submittedName>
        <fullName evidence="1">Uncharacterized protein</fullName>
    </submittedName>
</protein>
<dbReference type="EMBL" id="JBBPBK010000011">
    <property type="protein sequence ID" value="KAK9275116.1"/>
    <property type="molecule type" value="Genomic_DNA"/>
</dbReference>
<sequence>MQHDKANVISERTNTNLRAINDMKWVKLLDDVLMGENEAEEALAGNHFKIFLEFEDLIKNDGSVNEKTEQTEYRGSNPLFHAEEVKMQLGK</sequence>
<name>A0AAP0RE71_LIQFO</name>
<comment type="caution">
    <text evidence="1">The sequence shown here is derived from an EMBL/GenBank/DDBJ whole genome shotgun (WGS) entry which is preliminary data.</text>
</comment>